<feature type="region of interest" description="Disordered" evidence="1">
    <location>
        <begin position="1"/>
        <end position="47"/>
    </location>
</feature>
<evidence type="ECO:0000313" key="2">
    <source>
        <dbReference type="Proteomes" id="UP000025227"/>
    </source>
</evidence>
<name>A0A7I4YUZ4_HAECO</name>
<protein>
    <submittedName>
        <fullName evidence="3">Tub domain-containing protein</fullName>
    </submittedName>
</protein>
<reference evidence="3" key="1">
    <citation type="submission" date="2020-12" db="UniProtKB">
        <authorList>
            <consortium name="WormBaseParasite"/>
        </authorList>
    </citation>
    <scope>IDENTIFICATION</scope>
    <source>
        <strain evidence="3">MHco3</strain>
    </source>
</reference>
<proteinExistence type="predicted"/>
<keyword evidence="2" id="KW-1185">Reference proteome</keyword>
<accession>A0A7I4YUZ4</accession>
<organism evidence="2 3">
    <name type="scientific">Haemonchus contortus</name>
    <name type="common">Barber pole worm</name>
    <dbReference type="NCBI Taxonomy" id="6289"/>
    <lineage>
        <taxon>Eukaryota</taxon>
        <taxon>Metazoa</taxon>
        <taxon>Ecdysozoa</taxon>
        <taxon>Nematoda</taxon>
        <taxon>Chromadorea</taxon>
        <taxon>Rhabditida</taxon>
        <taxon>Rhabditina</taxon>
        <taxon>Rhabditomorpha</taxon>
        <taxon>Strongyloidea</taxon>
        <taxon>Trichostrongylidae</taxon>
        <taxon>Haemonchus</taxon>
    </lineage>
</organism>
<evidence type="ECO:0000256" key="1">
    <source>
        <dbReference type="SAM" id="MobiDB-lite"/>
    </source>
</evidence>
<sequence length="192" mass="22673">MRRDGEGRKGPKKKVIEHNKWHRKERNNPVSRKNKSANETTKFGGLSEHHQYHRIRWTPSLEKKPGSQKVFRMMMIDDPEQKPFNAPIRKPVRFVMKTDEKDSNLLLRLNESSNIYVCVRKLRFEEARTNRDGDLEDPSAYVHKRKRCLRVEESGKAEKKKIKRKFSNSYTSRFDPMGTPLLGMLIPINLNK</sequence>
<dbReference type="AlphaFoldDB" id="A0A7I4YUZ4"/>
<feature type="compositionally biased region" description="Basic and acidic residues" evidence="1">
    <location>
        <begin position="1"/>
        <end position="19"/>
    </location>
</feature>
<dbReference type="WBParaSite" id="HCON_00143930-00001">
    <property type="protein sequence ID" value="HCON_00143930-00001"/>
    <property type="gene ID" value="HCON_00143930"/>
</dbReference>
<evidence type="ECO:0000313" key="3">
    <source>
        <dbReference type="WBParaSite" id="HCON_00143930-00001"/>
    </source>
</evidence>
<dbReference type="Proteomes" id="UP000025227">
    <property type="component" value="Unplaced"/>
</dbReference>